<dbReference type="Proteomes" id="UP000078302">
    <property type="component" value="Unassembled WGS sequence"/>
</dbReference>
<protein>
    <submittedName>
        <fullName evidence="2">Uncharacterized protein</fullName>
    </submittedName>
</protein>
<dbReference type="OrthoDB" id="9938321at2"/>
<accession>A0A179BN72</accession>
<evidence type="ECO:0000313" key="2">
    <source>
        <dbReference type="EMBL" id="OAP93092.1"/>
    </source>
</evidence>
<reference evidence="2 3" key="1">
    <citation type="submission" date="2016-04" db="EMBL/GenBank/DDBJ databases">
        <title>Acidithiobacillus ferrooxidans genome sequencing and assembly.</title>
        <authorList>
            <person name="Zhou Z."/>
        </authorList>
    </citation>
    <scope>NUCLEOTIDE SEQUENCE [LARGE SCALE GENOMIC DNA]</scope>
    <source>
        <strain evidence="2 3">BY0502</strain>
    </source>
</reference>
<dbReference type="AlphaFoldDB" id="A0A179BN72"/>
<sequence>MSLLGWATLVLAGATTISVGFTAWMASKTSQLAEANEKLLEQNERHHIIDVRPIILIESKFNYELMENRRSLLKPVHPSDWSAIFPGMQSNFVLMGFESALKNIGTGVAMNPTMLIRFENSAVKELETDFSPVAAGSSLPLEKIVFSARLDSAFLDQNRRFKPEEYQHLIGQSWDIFIRYYDIYGNVYYTRHPKDPNQRWTNLGERGEDIPPGKSKAEMEAELAMLTSTSSDYREVR</sequence>
<evidence type="ECO:0000256" key="1">
    <source>
        <dbReference type="SAM" id="MobiDB-lite"/>
    </source>
</evidence>
<comment type="caution">
    <text evidence="2">The sequence shown here is derived from an EMBL/GenBank/DDBJ whole genome shotgun (WGS) entry which is preliminary data.</text>
</comment>
<evidence type="ECO:0000313" key="3">
    <source>
        <dbReference type="Proteomes" id="UP000078302"/>
    </source>
</evidence>
<name>A0A179BN72_ACIFR</name>
<dbReference type="EMBL" id="LVXZ01000016">
    <property type="protein sequence ID" value="OAP93092.1"/>
    <property type="molecule type" value="Genomic_DNA"/>
</dbReference>
<organism evidence="2 3">
    <name type="scientific">Acidithiobacillus ferrooxidans</name>
    <name type="common">Thiobacillus ferrooxidans</name>
    <dbReference type="NCBI Taxonomy" id="920"/>
    <lineage>
        <taxon>Bacteria</taxon>
        <taxon>Pseudomonadati</taxon>
        <taxon>Pseudomonadota</taxon>
        <taxon>Acidithiobacillia</taxon>
        <taxon>Acidithiobacillales</taxon>
        <taxon>Acidithiobacillaceae</taxon>
        <taxon>Acidithiobacillus</taxon>
    </lineage>
</organism>
<feature type="compositionally biased region" description="Basic and acidic residues" evidence="1">
    <location>
        <begin position="205"/>
        <end position="215"/>
    </location>
</feature>
<proteinExistence type="predicted"/>
<gene>
    <name evidence="2" type="ORF">A4H96_01950</name>
</gene>
<keyword evidence="3" id="KW-1185">Reference proteome</keyword>
<feature type="region of interest" description="Disordered" evidence="1">
    <location>
        <begin position="195"/>
        <end position="215"/>
    </location>
</feature>
<dbReference type="RefSeq" id="WP_064218034.1">
    <property type="nucleotide sequence ID" value="NZ_LVXZ01000016.1"/>
</dbReference>